<feature type="binding site" evidence="7">
    <location>
        <position position="118"/>
    </location>
    <ligand>
        <name>orotate</name>
        <dbReference type="ChEBI" id="CHEBI:30839"/>
    </ligand>
</feature>
<dbReference type="GO" id="GO:0019856">
    <property type="term" value="P:pyrimidine nucleobase biosynthetic process"/>
    <property type="evidence" value="ECO:0007669"/>
    <property type="project" value="InterPro"/>
</dbReference>
<dbReference type="Pfam" id="PF00156">
    <property type="entry name" value="Pribosyltran"/>
    <property type="match status" value="1"/>
</dbReference>
<evidence type="ECO:0000256" key="1">
    <source>
        <dbReference type="ARBA" id="ARBA00004889"/>
    </source>
</evidence>
<comment type="similarity">
    <text evidence="7">Belongs to the purine/pyrimidine phosphoribosyltransferase family. PyrE subfamily.</text>
</comment>
<feature type="binding site" evidence="7">
    <location>
        <position position="91"/>
    </location>
    <ligand>
        <name>5-phospho-alpha-D-ribose 1-diphosphate</name>
        <dbReference type="ChEBI" id="CHEBI:58017"/>
        <note>ligand shared between dimeric partners</note>
    </ligand>
</feature>
<dbReference type="EMBL" id="PDNZ01000002">
    <property type="protein sequence ID" value="PWW82902.1"/>
    <property type="molecule type" value="Genomic_DNA"/>
</dbReference>
<protein>
    <recommendedName>
        <fullName evidence="2 7">Orotate phosphoribosyltransferase</fullName>
        <shortName evidence="7">OPRT</shortName>
        <shortName evidence="7">OPRTase</shortName>
        <ecNumber evidence="2 7">2.4.2.10</ecNumber>
    </recommendedName>
</protein>
<comment type="pathway">
    <text evidence="1 7">Pyrimidine metabolism; UMP biosynthesis via de novo pathway; UMP from orotate: step 1/2.</text>
</comment>
<name>A0A317T8B3_9CHLB</name>
<evidence type="ECO:0000313" key="9">
    <source>
        <dbReference type="EMBL" id="PWW82902.1"/>
    </source>
</evidence>
<dbReference type="NCBIfam" id="TIGR01367">
    <property type="entry name" value="pyrE_Therm"/>
    <property type="match status" value="1"/>
</dbReference>
<dbReference type="InterPro" id="IPR029057">
    <property type="entry name" value="PRTase-like"/>
</dbReference>
<dbReference type="GO" id="GO:0000287">
    <property type="term" value="F:magnesium ion binding"/>
    <property type="evidence" value="ECO:0007669"/>
    <property type="project" value="UniProtKB-UniRule"/>
</dbReference>
<dbReference type="InterPro" id="IPR023031">
    <property type="entry name" value="OPRT"/>
</dbReference>
<evidence type="ECO:0000256" key="7">
    <source>
        <dbReference type="HAMAP-Rule" id="MF_01208"/>
    </source>
</evidence>
<evidence type="ECO:0000256" key="5">
    <source>
        <dbReference type="ARBA" id="ARBA00022842"/>
    </source>
</evidence>
<dbReference type="HAMAP" id="MF_01208">
    <property type="entry name" value="PyrE"/>
    <property type="match status" value="1"/>
</dbReference>
<comment type="caution">
    <text evidence="9">The sequence shown here is derived from an EMBL/GenBank/DDBJ whole genome shotgun (WGS) entry which is preliminary data.</text>
</comment>
<evidence type="ECO:0000256" key="4">
    <source>
        <dbReference type="ARBA" id="ARBA00022679"/>
    </source>
</evidence>
<keyword evidence="6 7" id="KW-0665">Pyrimidine biosynthesis</keyword>
<dbReference type="CDD" id="cd06223">
    <property type="entry name" value="PRTases_typeI"/>
    <property type="match status" value="1"/>
</dbReference>
<comment type="catalytic activity">
    <reaction evidence="7">
        <text>orotidine 5'-phosphate + diphosphate = orotate + 5-phospho-alpha-D-ribose 1-diphosphate</text>
        <dbReference type="Rhea" id="RHEA:10380"/>
        <dbReference type="ChEBI" id="CHEBI:30839"/>
        <dbReference type="ChEBI" id="CHEBI:33019"/>
        <dbReference type="ChEBI" id="CHEBI:57538"/>
        <dbReference type="ChEBI" id="CHEBI:58017"/>
        <dbReference type="EC" id="2.4.2.10"/>
    </reaction>
</comment>
<comment type="subunit">
    <text evidence="7">Homodimer.</text>
</comment>
<keyword evidence="10" id="KW-1185">Reference proteome</keyword>
<keyword evidence="5 7" id="KW-0460">Magnesium</keyword>
<keyword evidence="4 7" id="KW-0808">Transferase</keyword>
<feature type="binding site" description="in other chain" evidence="7">
    <location>
        <position position="92"/>
    </location>
    <ligand>
        <name>5-phospho-alpha-D-ribose 1-diphosphate</name>
        <dbReference type="ChEBI" id="CHEBI:58017"/>
        <note>ligand shared between dimeric partners</note>
    </ligand>
</feature>
<organism evidence="9 10">
    <name type="scientific">Prosthecochloris marina</name>
    <dbReference type="NCBI Taxonomy" id="2017681"/>
    <lineage>
        <taxon>Bacteria</taxon>
        <taxon>Pseudomonadati</taxon>
        <taxon>Chlorobiota</taxon>
        <taxon>Chlorobiia</taxon>
        <taxon>Chlorobiales</taxon>
        <taxon>Chlorobiaceae</taxon>
        <taxon>Prosthecochloris</taxon>
    </lineage>
</organism>
<reference evidence="10" key="1">
    <citation type="submission" date="2017-10" db="EMBL/GenBank/DDBJ databases">
        <authorList>
            <person name="Gaisin V.A."/>
            <person name="Rysina M.S."/>
            <person name="Grouzdev D.S."/>
        </authorList>
    </citation>
    <scope>NUCLEOTIDE SEQUENCE [LARGE SCALE GENOMIC DNA]</scope>
    <source>
        <strain evidence="10">V1</strain>
    </source>
</reference>
<dbReference type="EC" id="2.4.2.10" evidence="2 7"/>
<evidence type="ECO:0000256" key="6">
    <source>
        <dbReference type="ARBA" id="ARBA00022975"/>
    </source>
</evidence>
<evidence type="ECO:0000256" key="3">
    <source>
        <dbReference type="ARBA" id="ARBA00022676"/>
    </source>
</evidence>
<feature type="binding site" evidence="7">
    <location>
        <position position="146"/>
    </location>
    <ligand>
        <name>orotate</name>
        <dbReference type="ChEBI" id="CHEBI:30839"/>
    </ligand>
</feature>
<comment type="caution">
    <text evidence="7">Lacks conserved residue(s) required for the propagation of feature annotation.</text>
</comment>
<dbReference type="PANTHER" id="PTHR19278">
    <property type="entry name" value="OROTATE PHOSPHORIBOSYLTRANSFERASE"/>
    <property type="match status" value="1"/>
</dbReference>
<feature type="domain" description="Phosphoribosyltransferase" evidence="8">
    <location>
        <begin position="46"/>
        <end position="164"/>
    </location>
</feature>
<dbReference type="AlphaFoldDB" id="A0A317T8B3"/>
<dbReference type="SUPFAM" id="SSF53271">
    <property type="entry name" value="PRTase-like"/>
    <property type="match status" value="1"/>
</dbReference>
<dbReference type="PANTHER" id="PTHR19278:SF9">
    <property type="entry name" value="URIDINE 5'-MONOPHOSPHATE SYNTHASE"/>
    <property type="match status" value="1"/>
</dbReference>
<dbReference type="InterPro" id="IPR006273">
    <property type="entry name" value="Orotate_PRibTrfase_bac"/>
</dbReference>
<sequence length="193" mass="20557">MSTPALLDIFRSSGALLEGHFKLTSGLHSNTYFQCAKVLQYPEYLTEICKNIIEAFNGLDIDTVISPAVGGIVVGTEVGRQLGVKTIFAERKEGKMVLRRGFTISPDEKVLVVEDVITTGGSVAEVIEVVQGAGARVAGVGSVVDRSNGTVTLAEKQFSLLTLEVKNYEPDSCPLCAAKIPLDAPGSRSLRNS</sequence>
<evidence type="ECO:0000256" key="2">
    <source>
        <dbReference type="ARBA" id="ARBA00011971"/>
    </source>
</evidence>
<proteinExistence type="inferred from homology"/>
<dbReference type="OrthoDB" id="9783570at2"/>
<dbReference type="GO" id="GO:0044205">
    <property type="term" value="P:'de novo' UMP biosynthetic process"/>
    <property type="evidence" value="ECO:0007669"/>
    <property type="project" value="UniProtKB-UniRule"/>
</dbReference>
<feature type="binding site" description="in other chain" evidence="7">
    <location>
        <begin position="114"/>
        <end position="122"/>
    </location>
    <ligand>
        <name>5-phospho-alpha-D-ribose 1-diphosphate</name>
        <dbReference type="ChEBI" id="CHEBI:58017"/>
        <note>ligand shared between dimeric partners</note>
    </ligand>
</feature>
<accession>A0A317T8B3</accession>
<evidence type="ECO:0000259" key="8">
    <source>
        <dbReference type="Pfam" id="PF00156"/>
    </source>
</evidence>
<evidence type="ECO:0000313" key="10">
    <source>
        <dbReference type="Proteomes" id="UP000246278"/>
    </source>
</evidence>
<comment type="function">
    <text evidence="7">Catalyzes the transfer of a ribosyl phosphate group from 5-phosphoribose 1-diphosphate to orotate, leading to the formation of orotidine monophosphate (OMP).</text>
</comment>
<dbReference type="Gene3D" id="3.40.50.2020">
    <property type="match status" value="1"/>
</dbReference>
<dbReference type="Proteomes" id="UP000246278">
    <property type="component" value="Unassembled WGS sequence"/>
</dbReference>
<dbReference type="GO" id="GO:0004588">
    <property type="term" value="F:orotate phosphoribosyltransferase activity"/>
    <property type="evidence" value="ECO:0007669"/>
    <property type="project" value="UniProtKB-UniRule"/>
</dbReference>
<gene>
    <name evidence="7" type="primary">pyrE</name>
    <name evidence="9" type="ORF">CR164_03960</name>
</gene>
<dbReference type="RefSeq" id="WP_110022616.1">
    <property type="nucleotide sequence ID" value="NZ_PDNZ01000002.1"/>
</dbReference>
<comment type="cofactor">
    <cofactor evidence="7">
        <name>Mg(2+)</name>
        <dbReference type="ChEBI" id="CHEBI:18420"/>
    </cofactor>
</comment>
<dbReference type="UniPathway" id="UPA00070">
    <property type="reaction ID" value="UER00119"/>
</dbReference>
<keyword evidence="3 7" id="KW-0328">Glycosyltransferase</keyword>
<dbReference type="InterPro" id="IPR000836">
    <property type="entry name" value="PRTase_dom"/>
</dbReference>